<keyword evidence="4" id="KW-1185">Reference proteome</keyword>
<dbReference type="RefSeq" id="WP_090770352.1">
    <property type="nucleotide sequence ID" value="NZ_FNFB01000020.1"/>
</dbReference>
<name>A0A1G9JJP3_9ACTN</name>
<sequence>MSSVIIVGGTAGIGLELAKHYAVRGRSVVVSGRDRERAEQAAAEVDKIAVADAGGNAPQARGIALDLSRPQDIAAALSDVGPVDRLVLTAIERDLNSIAGYDVERAVRLTTLKLVGYHAVVNALLPQLSPDSSVLFFGGVAKDRPYAGSTTVSTINAGVVGMVRTLSVEIAPIRVNSIHPGIVGDSPFWLAKPAALEDARRRTLTDRSPTTADVVDASVFLLENRAVNGVDLHVDGGRREL</sequence>
<proteinExistence type="inferred from homology"/>
<evidence type="ECO:0000256" key="1">
    <source>
        <dbReference type="ARBA" id="ARBA00006484"/>
    </source>
</evidence>
<dbReference type="EMBL" id="FNFB01000020">
    <property type="protein sequence ID" value="SDL37495.1"/>
    <property type="molecule type" value="Genomic_DNA"/>
</dbReference>
<gene>
    <name evidence="3" type="ORF">SAMN05421874_12085</name>
</gene>
<organism evidence="3 4">
    <name type="scientific">Nonomuraea maritima</name>
    <dbReference type="NCBI Taxonomy" id="683260"/>
    <lineage>
        <taxon>Bacteria</taxon>
        <taxon>Bacillati</taxon>
        <taxon>Actinomycetota</taxon>
        <taxon>Actinomycetes</taxon>
        <taxon>Streptosporangiales</taxon>
        <taxon>Streptosporangiaceae</taxon>
        <taxon>Nonomuraea</taxon>
    </lineage>
</organism>
<dbReference type="Proteomes" id="UP000198683">
    <property type="component" value="Unassembled WGS sequence"/>
</dbReference>
<dbReference type="PRINTS" id="PR00081">
    <property type="entry name" value="GDHRDH"/>
</dbReference>
<protein>
    <submittedName>
        <fullName evidence="3">NAD(P)-dependent dehydrogenase, short-chain alcohol dehydrogenase family</fullName>
    </submittedName>
</protein>
<dbReference type="InterPro" id="IPR051122">
    <property type="entry name" value="SDR_DHRS6-like"/>
</dbReference>
<dbReference type="SUPFAM" id="SSF51735">
    <property type="entry name" value="NAD(P)-binding Rossmann-fold domains"/>
    <property type="match status" value="1"/>
</dbReference>
<dbReference type="OrthoDB" id="9806974at2"/>
<dbReference type="GO" id="GO:0016491">
    <property type="term" value="F:oxidoreductase activity"/>
    <property type="evidence" value="ECO:0007669"/>
    <property type="project" value="UniProtKB-KW"/>
</dbReference>
<dbReference type="PANTHER" id="PTHR43477:SF1">
    <property type="entry name" value="DIHYDROANTICAPSIN 7-DEHYDROGENASE"/>
    <property type="match status" value="1"/>
</dbReference>
<dbReference type="InterPro" id="IPR036291">
    <property type="entry name" value="NAD(P)-bd_dom_sf"/>
</dbReference>
<dbReference type="AlphaFoldDB" id="A0A1G9JJP3"/>
<dbReference type="Pfam" id="PF13561">
    <property type="entry name" value="adh_short_C2"/>
    <property type="match status" value="1"/>
</dbReference>
<dbReference type="Gene3D" id="3.40.50.720">
    <property type="entry name" value="NAD(P)-binding Rossmann-like Domain"/>
    <property type="match status" value="1"/>
</dbReference>
<dbReference type="InterPro" id="IPR002347">
    <property type="entry name" value="SDR_fam"/>
</dbReference>
<dbReference type="PANTHER" id="PTHR43477">
    <property type="entry name" value="DIHYDROANTICAPSIN 7-DEHYDROGENASE"/>
    <property type="match status" value="1"/>
</dbReference>
<dbReference type="STRING" id="683260.SAMN05421874_12085"/>
<comment type="similarity">
    <text evidence="1">Belongs to the short-chain dehydrogenases/reductases (SDR) family.</text>
</comment>
<accession>A0A1G9JJP3</accession>
<dbReference type="CDD" id="cd05233">
    <property type="entry name" value="SDR_c"/>
    <property type="match status" value="1"/>
</dbReference>
<evidence type="ECO:0000313" key="4">
    <source>
        <dbReference type="Proteomes" id="UP000198683"/>
    </source>
</evidence>
<evidence type="ECO:0000256" key="2">
    <source>
        <dbReference type="ARBA" id="ARBA00023002"/>
    </source>
</evidence>
<evidence type="ECO:0000313" key="3">
    <source>
        <dbReference type="EMBL" id="SDL37495.1"/>
    </source>
</evidence>
<reference evidence="3 4" key="1">
    <citation type="submission" date="2016-10" db="EMBL/GenBank/DDBJ databases">
        <authorList>
            <person name="de Groot N.N."/>
        </authorList>
    </citation>
    <scope>NUCLEOTIDE SEQUENCE [LARGE SCALE GENOMIC DNA]</scope>
    <source>
        <strain evidence="3 4">CGMCC 4.5681</strain>
    </source>
</reference>
<keyword evidence="2" id="KW-0560">Oxidoreductase</keyword>